<reference evidence="3 4" key="1">
    <citation type="journal article" date="2019" name="Int. J. Syst. Evol. Microbiol.">
        <title>The Global Catalogue of Microorganisms (GCM) 10K type strain sequencing project: providing services to taxonomists for standard genome sequencing and annotation.</title>
        <authorList>
            <consortium name="The Broad Institute Genomics Platform"/>
            <consortium name="The Broad Institute Genome Sequencing Center for Infectious Disease"/>
            <person name="Wu L."/>
            <person name="Ma J."/>
        </authorList>
    </citation>
    <scope>NUCLEOTIDE SEQUENCE [LARGE SCALE GENOMIC DNA]</scope>
    <source>
        <strain evidence="3 4">XZYJT29</strain>
    </source>
</reference>
<keyword evidence="3" id="KW-0012">Acyltransferase</keyword>
<dbReference type="PROSITE" id="PS51186">
    <property type="entry name" value="GNAT"/>
    <property type="match status" value="1"/>
</dbReference>
<evidence type="ECO:0000259" key="2">
    <source>
        <dbReference type="PROSITE" id="PS51186"/>
    </source>
</evidence>
<feature type="domain" description="N-acetyltransferase" evidence="2">
    <location>
        <begin position="17"/>
        <end position="161"/>
    </location>
</feature>
<dbReference type="GO" id="GO:0016746">
    <property type="term" value="F:acyltransferase activity"/>
    <property type="evidence" value="ECO:0007669"/>
    <property type="project" value="UniProtKB-KW"/>
</dbReference>
<accession>A0ABD5Y314</accession>
<comment type="caution">
    <text evidence="3">The sequence shown here is derived from an EMBL/GenBank/DDBJ whole genome shotgun (WGS) entry which is preliminary data.</text>
</comment>
<feature type="region of interest" description="Disordered" evidence="1">
    <location>
        <begin position="159"/>
        <end position="224"/>
    </location>
</feature>
<dbReference type="AlphaFoldDB" id="A0ABD5Y314"/>
<name>A0ABD5Y314_9EURY</name>
<dbReference type="Gene3D" id="3.40.630.30">
    <property type="match status" value="1"/>
</dbReference>
<feature type="compositionally biased region" description="Basic and acidic residues" evidence="1">
    <location>
        <begin position="202"/>
        <end position="215"/>
    </location>
</feature>
<dbReference type="SUPFAM" id="SSF55729">
    <property type="entry name" value="Acyl-CoA N-acyltransferases (Nat)"/>
    <property type="match status" value="1"/>
</dbReference>
<protein>
    <submittedName>
        <fullName evidence="3">GNAT family N-acetyltransferase</fullName>
        <ecNumber evidence="3">2.3.1.-</ecNumber>
    </submittedName>
</protein>
<dbReference type="InterPro" id="IPR000182">
    <property type="entry name" value="GNAT_dom"/>
</dbReference>
<sequence>MEYVLLGWPADGPTLTLDYREFSYAGKFVMSNTGKALVRDPAERASGAEDEANPDEPAGPPVTADGDAADDVVAAAAFNEDRTDSGTCWIRYITVREDRRGDGIGPRLAAFVAERARERGYDRARIAVNNPFAYQALYRAGFRFTGEETGVAELVLDRPLGESGTDSGGSAASADRSRETYQAGLDVYRERDDDPEAPALSAEERAFLDEKRGADPPDPIESPA</sequence>
<dbReference type="RefSeq" id="WP_274322372.1">
    <property type="nucleotide sequence ID" value="NZ_CP118158.1"/>
</dbReference>
<evidence type="ECO:0000313" key="4">
    <source>
        <dbReference type="Proteomes" id="UP001596432"/>
    </source>
</evidence>
<dbReference type="InterPro" id="IPR016181">
    <property type="entry name" value="Acyl_CoA_acyltransferase"/>
</dbReference>
<keyword evidence="3" id="KW-0808">Transferase</keyword>
<feature type="region of interest" description="Disordered" evidence="1">
    <location>
        <begin position="40"/>
        <end position="66"/>
    </location>
</feature>
<dbReference type="Pfam" id="PF00583">
    <property type="entry name" value="Acetyltransf_1"/>
    <property type="match status" value="1"/>
</dbReference>
<gene>
    <name evidence="3" type="ORF">ACFQMA_15780</name>
</gene>
<organism evidence="3 4">
    <name type="scientific">Halosimplex aquaticum</name>
    <dbReference type="NCBI Taxonomy" id="3026162"/>
    <lineage>
        <taxon>Archaea</taxon>
        <taxon>Methanobacteriati</taxon>
        <taxon>Methanobacteriota</taxon>
        <taxon>Stenosarchaea group</taxon>
        <taxon>Halobacteria</taxon>
        <taxon>Halobacteriales</taxon>
        <taxon>Haloarculaceae</taxon>
        <taxon>Halosimplex</taxon>
    </lineage>
</organism>
<keyword evidence="4" id="KW-1185">Reference proteome</keyword>
<dbReference type="CDD" id="cd04301">
    <property type="entry name" value="NAT_SF"/>
    <property type="match status" value="1"/>
</dbReference>
<evidence type="ECO:0000313" key="3">
    <source>
        <dbReference type="EMBL" id="MFC7141286.1"/>
    </source>
</evidence>
<proteinExistence type="predicted"/>
<evidence type="ECO:0000256" key="1">
    <source>
        <dbReference type="SAM" id="MobiDB-lite"/>
    </source>
</evidence>
<dbReference type="EMBL" id="JBHTAS010000001">
    <property type="protein sequence ID" value="MFC7141286.1"/>
    <property type="molecule type" value="Genomic_DNA"/>
</dbReference>
<dbReference type="GeneID" id="78821595"/>
<dbReference type="EC" id="2.3.1.-" evidence="3"/>
<dbReference type="Proteomes" id="UP001596432">
    <property type="component" value="Unassembled WGS sequence"/>
</dbReference>
<feature type="compositionally biased region" description="Low complexity" evidence="1">
    <location>
        <begin position="161"/>
        <end position="174"/>
    </location>
</feature>